<evidence type="ECO:0000256" key="12">
    <source>
        <dbReference type="ARBA" id="ARBA00022801"/>
    </source>
</evidence>
<keyword evidence="14 18" id="KW-0442">Lipid degradation</keyword>
<dbReference type="InterPro" id="IPR003187">
    <property type="entry name" value="PLipase_A1"/>
</dbReference>
<keyword evidence="9" id="KW-0812">Transmembrane</keyword>
<dbReference type="PRINTS" id="PR01486">
    <property type="entry name" value="PHPHLIPASEA1"/>
</dbReference>
<evidence type="ECO:0000256" key="16">
    <source>
        <dbReference type="ARBA" id="ARBA00023136"/>
    </source>
</evidence>
<feature type="chain" id="PRO_5044981334" description="Phospholipase A1" evidence="18">
    <location>
        <begin position="19"/>
        <end position="331"/>
    </location>
</feature>
<keyword evidence="17 18" id="KW-0998">Cell outer membrane</keyword>
<evidence type="ECO:0000313" key="20">
    <source>
        <dbReference type="Proteomes" id="UP001247805"/>
    </source>
</evidence>
<evidence type="ECO:0000256" key="3">
    <source>
        <dbReference type="ARBA" id="ARBA00010525"/>
    </source>
</evidence>
<evidence type="ECO:0000256" key="4">
    <source>
        <dbReference type="ARBA" id="ARBA00011702"/>
    </source>
</evidence>
<comment type="subunit">
    <text evidence="4 18">Homodimer; dimerization is reversible, and the dimeric form is the active one.</text>
</comment>
<dbReference type="InterPro" id="IPR036541">
    <property type="entry name" value="PLipase_A1_sf"/>
</dbReference>
<dbReference type="PANTHER" id="PTHR40457:SF1">
    <property type="entry name" value="PHOSPHOLIPASE A1"/>
    <property type="match status" value="1"/>
</dbReference>
<evidence type="ECO:0000256" key="7">
    <source>
        <dbReference type="ARBA" id="ARBA00021726"/>
    </source>
</evidence>
<keyword evidence="10 18" id="KW-0479">Metal-binding</keyword>
<comment type="catalytic activity">
    <reaction evidence="2 18">
        <text>a 1,2-diacyl-sn-glycero-3-phosphocholine + H2O = a 1-acyl-sn-glycero-3-phosphocholine + a fatty acid + H(+)</text>
        <dbReference type="Rhea" id="RHEA:15801"/>
        <dbReference type="ChEBI" id="CHEBI:15377"/>
        <dbReference type="ChEBI" id="CHEBI:15378"/>
        <dbReference type="ChEBI" id="CHEBI:28868"/>
        <dbReference type="ChEBI" id="CHEBI:57643"/>
        <dbReference type="ChEBI" id="CHEBI:58168"/>
        <dbReference type="EC" id="3.1.1.4"/>
    </reaction>
</comment>
<evidence type="ECO:0000256" key="15">
    <source>
        <dbReference type="ARBA" id="ARBA00023098"/>
    </source>
</evidence>
<keyword evidence="11 18" id="KW-0732">Signal</keyword>
<accession>A0ABU3SYB6</accession>
<gene>
    <name evidence="19" type="ORF">RS130_14225</name>
</gene>
<dbReference type="EC" id="3.1.1.32" evidence="5 18"/>
<keyword evidence="16" id="KW-0472">Membrane</keyword>
<keyword evidence="8" id="KW-1134">Transmembrane beta strand</keyword>
<protein>
    <recommendedName>
        <fullName evidence="7 18">Phospholipase A1</fullName>
        <ecNumber evidence="5 18">3.1.1.32</ecNumber>
        <ecNumber evidence="6 18">3.1.1.4</ecNumber>
    </recommendedName>
    <alternativeName>
        <fullName evidence="18">Phosphatidylcholine 1-acylhydrolase</fullName>
    </alternativeName>
</protein>
<evidence type="ECO:0000256" key="9">
    <source>
        <dbReference type="ARBA" id="ARBA00022692"/>
    </source>
</evidence>
<dbReference type="EC" id="3.1.1.4" evidence="6 18"/>
<evidence type="ECO:0000256" key="17">
    <source>
        <dbReference type="ARBA" id="ARBA00023237"/>
    </source>
</evidence>
<keyword evidence="12 18" id="KW-0378">Hydrolase</keyword>
<dbReference type="SUPFAM" id="SSF56931">
    <property type="entry name" value="Outer membrane phospholipase A (OMPLA)"/>
    <property type="match status" value="1"/>
</dbReference>
<comment type="subcellular location">
    <subcellularLocation>
        <location evidence="18">Cell outer membrane</location>
        <topology evidence="18">Multi-pass membrane protein</topology>
    </subcellularLocation>
    <text evidence="18">One of the very few enzymes located there.</text>
</comment>
<organism evidence="19 20">
    <name type="scientific">Paraglaciecola aquimarina</name>
    <dbReference type="NCBI Taxonomy" id="1235557"/>
    <lineage>
        <taxon>Bacteria</taxon>
        <taxon>Pseudomonadati</taxon>
        <taxon>Pseudomonadota</taxon>
        <taxon>Gammaproteobacteria</taxon>
        <taxon>Alteromonadales</taxon>
        <taxon>Alteromonadaceae</taxon>
        <taxon>Paraglaciecola</taxon>
    </lineage>
</organism>
<evidence type="ECO:0000256" key="6">
    <source>
        <dbReference type="ARBA" id="ARBA00013278"/>
    </source>
</evidence>
<dbReference type="RefSeq" id="WP_316026482.1">
    <property type="nucleotide sequence ID" value="NZ_JAWDIO010000002.1"/>
</dbReference>
<evidence type="ECO:0000256" key="10">
    <source>
        <dbReference type="ARBA" id="ARBA00022723"/>
    </source>
</evidence>
<comment type="similarity">
    <text evidence="3 18">Belongs to the phospholipase A1 family.</text>
</comment>
<evidence type="ECO:0000256" key="8">
    <source>
        <dbReference type="ARBA" id="ARBA00022452"/>
    </source>
</evidence>
<comment type="function">
    <text evidence="18">Hydrolysis of phosphatidylcholine with phospholipase A2 (EC 3.1.1.4) and phospholipase A1 (EC 3.1.1.32) activities.</text>
</comment>
<evidence type="ECO:0000256" key="2">
    <source>
        <dbReference type="ARBA" id="ARBA00001604"/>
    </source>
</evidence>
<evidence type="ECO:0000256" key="5">
    <source>
        <dbReference type="ARBA" id="ARBA00013179"/>
    </source>
</evidence>
<keyword evidence="13 18" id="KW-0106">Calcium</keyword>
<dbReference type="EMBL" id="JAWDIO010000002">
    <property type="protein sequence ID" value="MDU0354912.1"/>
    <property type="molecule type" value="Genomic_DNA"/>
</dbReference>
<dbReference type="Pfam" id="PF02253">
    <property type="entry name" value="PLA1"/>
    <property type="match status" value="1"/>
</dbReference>
<reference evidence="19 20" key="1">
    <citation type="submission" date="2023-10" db="EMBL/GenBank/DDBJ databases">
        <title>Glaciecola aquimarina strain GGW-M5 nov., isolated from a coastal seawater.</title>
        <authorList>
            <person name="Bayburt H."/>
            <person name="Kim J.M."/>
            <person name="Choi B.J."/>
            <person name="Jeon C.O."/>
        </authorList>
    </citation>
    <scope>NUCLEOTIDE SEQUENCE [LARGE SCALE GENOMIC DNA]</scope>
    <source>
        <strain evidence="19 20">KCTC 32108</strain>
    </source>
</reference>
<evidence type="ECO:0000256" key="18">
    <source>
        <dbReference type="RuleBase" id="RU366027"/>
    </source>
</evidence>
<dbReference type="Gene3D" id="2.40.230.10">
    <property type="entry name" value="Phospholipase A1"/>
    <property type="match status" value="1"/>
</dbReference>
<comment type="cofactor">
    <cofactor evidence="18">
        <name>Ca(2+)</name>
        <dbReference type="ChEBI" id="CHEBI:29108"/>
    </cofactor>
    <text evidence="18">Binds 1 Ca(2+) ion per monomer. In the dimeric form the Ca(2+) is bound by different amino acids with binding of each Ca(2+) shared with ligands coming from each monomer. The Ca(2+) ion may have a role in catalysis.</text>
</comment>
<evidence type="ECO:0000256" key="11">
    <source>
        <dbReference type="ARBA" id="ARBA00022729"/>
    </source>
</evidence>
<feature type="signal peptide" evidence="18">
    <location>
        <begin position="1"/>
        <end position="18"/>
    </location>
</feature>
<dbReference type="PANTHER" id="PTHR40457">
    <property type="entry name" value="PHOSPHOLIPASE A1"/>
    <property type="match status" value="1"/>
</dbReference>
<keyword evidence="15 18" id="KW-0443">Lipid metabolism</keyword>
<comment type="catalytic activity">
    <reaction evidence="1 18">
        <text>a 1,2-diacyl-sn-glycero-3-phosphocholine + H2O = a 2-acyl-sn-glycero-3-phosphocholine + a fatty acid + H(+)</text>
        <dbReference type="Rhea" id="RHEA:18689"/>
        <dbReference type="ChEBI" id="CHEBI:15377"/>
        <dbReference type="ChEBI" id="CHEBI:15378"/>
        <dbReference type="ChEBI" id="CHEBI:28868"/>
        <dbReference type="ChEBI" id="CHEBI:57643"/>
        <dbReference type="ChEBI" id="CHEBI:57875"/>
        <dbReference type="EC" id="3.1.1.32"/>
    </reaction>
</comment>
<evidence type="ECO:0000256" key="13">
    <source>
        <dbReference type="ARBA" id="ARBA00022837"/>
    </source>
</evidence>
<keyword evidence="20" id="KW-1185">Reference proteome</keyword>
<evidence type="ECO:0000256" key="1">
    <source>
        <dbReference type="ARBA" id="ARBA00000111"/>
    </source>
</evidence>
<proteinExistence type="inferred from homology"/>
<dbReference type="Proteomes" id="UP001247805">
    <property type="component" value="Unassembled WGS sequence"/>
</dbReference>
<sequence>MLFRLCLLCLALPKLVFAQQHSASTESEKSNVDACLLVAVMHARPEQTVGELREGCANNKTNRVKKRLVLEKEAAQNPFAILPHRPNYLLPVTLTSIRRAPYQDVAVGPKLDNLEAKFQVSIKYLAWEDFIFRDLDMSFAFTATSWWQSYNDDISAPFRETNYEPEMILNYNHSWSLMGLPVEQTSLSFNHQSNGQTGLLSRSWNRIIGSLVFAQSDNITWGVRAWYRIPEDEKLDPMAPEGDDNPGIENYMGYGEIGGLWSLSDKHSLEFMWRNNMRSDNRGAVELGWSFPINGKLQGYVEYFNGYGESLIYFDQHTQRIGLGFKLTNWL</sequence>
<name>A0ABU3SYB6_9ALTE</name>
<evidence type="ECO:0000256" key="14">
    <source>
        <dbReference type="ARBA" id="ARBA00022963"/>
    </source>
</evidence>
<comment type="caution">
    <text evidence="19">The sequence shown here is derived from an EMBL/GenBank/DDBJ whole genome shotgun (WGS) entry which is preliminary data.</text>
</comment>
<dbReference type="CDD" id="cd00541">
    <property type="entry name" value="OMPLA"/>
    <property type="match status" value="1"/>
</dbReference>
<evidence type="ECO:0000313" key="19">
    <source>
        <dbReference type="EMBL" id="MDU0354912.1"/>
    </source>
</evidence>